<evidence type="ECO:0000313" key="4">
    <source>
        <dbReference type="Proteomes" id="UP000327044"/>
    </source>
</evidence>
<dbReference type="EMBL" id="GEZM01083398">
    <property type="protein sequence ID" value="JAV61114.1"/>
    <property type="molecule type" value="Transcribed_RNA"/>
</dbReference>
<dbReference type="EMBL" id="VVIM01000008">
    <property type="protein sequence ID" value="KAB0794935.1"/>
    <property type="molecule type" value="Genomic_DNA"/>
</dbReference>
<evidence type="ECO:0008006" key="5">
    <source>
        <dbReference type="Google" id="ProtNLM"/>
    </source>
</evidence>
<dbReference type="Proteomes" id="UP000327044">
    <property type="component" value="Unassembled WGS sequence"/>
</dbReference>
<keyword evidence="4" id="KW-1185">Reference proteome</keyword>
<reference evidence="2" key="1">
    <citation type="journal article" date="2016" name="Sci. Rep.">
        <title>Molecular characterization of firefly nuptial gifts: a multi-omics approach sheds light on postcopulatory sexual selection.</title>
        <authorList>
            <person name="Al-Wathiqui N."/>
            <person name="Fallon T.R."/>
            <person name="South A."/>
            <person name="Weng J.K."/>
            <person name="Lewis S.M."/>
        </authorList>
    </citation>
    <scope>NUCLEOTIDE SEQUENCE</scope>
</reference>
<dbReference type="AlphaFoldDB" id="A0A1Y1KIB5"/>
<feature type="region of interest" description="Disordered" evidence="1">
    <location>
        <begin position="83"/>
        <end position="125"/>
    </location>
</feature>
<reference evidence="3" key="3">
    <citation type="submission" date="2019-08" db="EMBL/GenBank/DDBJ databases">
        <authorList>
            <consortium name="Photinus pyralis genome working group"/>
            <person name="Fallon T.R."/>
            <person name="Sander Lower S.E."/>
            <person name="Weng J.-K."/>
        </authorList>
    </citation>
    <scope>NUCLEOTIDE SEQUENCE</scope>
    <source>
        <strain evidence="3">1611_PpyrPB1</strain>
        <tissue evidence="3">Whole body</tissue>
    </source>
</reference>
<sequence length="215" mass="24583">MASNSSYLREIIRAIKVLDKEDGVTMKDLTRYLTPRVCKRYRNRKYAMLGVCAALRRGVESGNINVKPERYFLKRHASLIDTSSSSSYSSVDDGTRSKIKSSDSGDRLPATFTHQNSPKKVKQEETVHEVEVVSHTQVPKNSIDHIETFDDTNNSNNDDDDIKNVPQEETTVHEVEVLVHTVENKNSIDYIEQFERTRNSNNDDRDIALSLMYIN</sequence>
<evidence type="ECO:0000313" key="2">
    <source>
        <dbReference type="EMBL" id="JAV61114.1"/>
    </source>
</evidence>
<feature type="region of interest" description="Disordered" evidence="1">
    <location>
        <begin position="138"/>
        <end position="164"/>
    </location>
</feature>
<accession>A0A1Y1KIB5</accession>
<gene>
    <name evidence="3" type="ORF">PPYR_11774</name>
</gene>
<dbReference type="InParanoid" id="A0A1Y1KIB5"/>
<proteinExistence type="predicted"/>
<name>A0A1Y1KIB5_PHOPY</name>
<feature type="compositionally biased region" description="Basic and acidic residues" evidence="1">
    <location>
        <begin position="93"/>
        <end position="106"/>
    </location>
</feature>
<protein>
    <recommendedName>
        <fullName evidence="5">H15 domain-containing protein</fullName>
    </recommendedName>
</protein>
<evidence type="ECO:0000313" key="3">
    <source>
        <dbReference type="EMBL" id="KAB0794935.1"/>
    </source>
</evidence>
<evidence type="ECO:0000256" key="1">
    <source>
        <dbReference type="SAM" id="MobiDB-lite"/>
    </source>
</evidence>
<reference evidence="3 4" key="2">
    <citation type="journal article" date="2018" name="Elife">
        <title>Firefly genomes illuminate parallel origins of bioluminescence in beetles.</title>
        <authorList>
            <person name="Fallon T.R."/>
            <person name="Lower S.E."/>
            <person name="Chang C.H."/>
            <person name="Bessho-Uehara M."/>
            <person name="Martin G.J."/>
            <person name="Bewick A.J."/>
            <person name="Behringer M."/>
            <person name="Debat H.J."/>
            <person name="Wong I."/>
            <person name="Day J.C."/>
            <person name="Suvorov A."/>
            <person name="Silva C.J."/>
            <person name="Stanger-Hall K.F."/>
            <person name="Hall D.W."/>
            <person name="Schmitz R.J."/>
            <person name="Nelson D.R."/>
            <person name="Lewis S.M."/>
            <person name="Shigenobu S."/>
            <person name="Bybee S.M."/>
            <person name="Larracuente A.M."/>
            <person name="Oba Y."/>
            <person name="Weng J.K."/>
        </authorList>
    </citation>
    <scope>NUCLEOTIDE SEQUENCE [LARGE SCALE GENOMIC DNA]</scope>
    <source>
        <strain evidence="3">1611_PpyrPB1</strain>
        <tissue evidence="3">Whole body</tissue>
    </source>
</reference>
<organism evidence="2">
    <name type="scientific">Photinus pyralis</name>
    <name type="common">Common eastern firefly</name>
    <name type="synonym">Lampyris pyralis</name>
    <dbReference type="NCBI Taxonomy" id="7054"/>
    <lineage>
        <taxon>Eukaryota</taxon>
        <taxon>Metazoa</taxon>
        <taxon>Ecdysozoa</taxon>
        <taxon>Arthropoda</taxon>
        <taxon>Hexapoda</taxon>
        <taxon>Insecta</taxon>
        <taxon>Pterygota</taxon>
        <taxon>Neoptera</taxon>
        <taxon>Endopterygota</taxon>
        <taxon>Coleoptera</taxon>
        <taxon>Polyphaga</taxon>
        <taxon>Elateriformia</taxon>
        <taxon>Elateroidea</taxon>
        <taxon>Lampyridae</taxon>
        <taxon>Lampyrinae</taxon>
        <taxon>Photinus</taxon>
    </lineage>
</organism>